<dbReference type="InterPro" id="IPR003726">
    <property type="entry name" value="HCY_dom"/>
</dbReference>
<evidence type="ECO:0000256" key="2">
    <source>
        <dbReference type="ARBA" id="ARBA00022679"/>
    </source>
</evidence>
<protein>
    <submittedName>
        <fullName evidence="5">Homocysteine S-methyltransferase family protein</fullName>
    </submittedName>
</protein>
<evidence type="ECO:0000259" key="4">
    <source>
        <dbReference type="PROSITE" id="PS50970"/>
    </source>
</evidence>
<sequence>MSTSGRTHRLPPTVLDGGLSTGLENQGEPIVAPWWSTKCLIAGPRRELVRRVHAAHVEAGAEIVTANTFRCNLRTLRGVDLDPSSGYAWMVHAAVGVAQRVAKPRLRVAGSIGPVADAYRPELVPTDEELREEHRWLAVELSRAKVDLVFVETMNTAREAAIAAEAVLATGLEPWVSFVCGDDARLLSGEPIGEAARAVLDRGATVLGVNCTTPERTGPALRALRALREVHDGPLFVQPNVEDRTNASPVGPQPVAVGPEALAQAVAEWHDEVGLAAVGGCCGATAEHVAALAARFAPREAGEPVQTGV</sequence>
<feature type="binding site" evidence="3">
    <location>
        <position position="211"/>
    </location>
    <ligand>
        <name>Zn(2+)</name>
        <dbReference type="ChEBI" id="CHEBI:29105"/>
    </ligand>
</feature>
<dbReference type="Proteomes" id="UP001596220">
    <property type="component" value="Unassembled WGS sequence"/>
</dbReference>
<dbReference type="Pfam" id="PF02574">
    <property type="entry name" value="S-methyl_trans"/>
    <property type="match status" value="1"/>
</dbReference>
<keyword evidence="2 3" id="KW-0808">Transferase</keyword>
<proteinExistence type="predicted"/>
<keyword evidence="6" id="KW-1185">Reference proteome</keyword>
<dbReference type="RefSeq" id="WP_380638564.1">
    <property type="nucleotide sequence ID" value="NZ_JBHSQO010000026.1"/>
</dbReference>
<name>A0ABW1PA76_9PSEU</name>
<keyword evidence="3" id="KW-0862">Zinc</keyword>
<comment type="cofactor">
    <cofactor evidence="3">
        <name>Zn(2+)</name>
        <dbReference type="ChEBI" id="CHEBI:29105"/>
    </cofactor>
</comment>
<dbReference type="PROSITE" id="PS50970">
    <property type="entry name" value="HCY"/>
    <property type="match status" value="1"/>
</dbReference>
<dbReference type="PANTHER" id="PTHR11103">
    <property type="entry name" value="SLR1189 PROTEIN"/>
    <property type="match status" value="1"/>
</dbReference>
<feature type="domain" description="Hcy-binding" evidence="4">
    <location>
        <begin position="1"/>
        <end position="296"/>
    </location>
</feature>
<dbReference type="Gene3D" id="3.20.20.330">
    <property type="entry name" value="Homocysteine-binding-like domain"/>
    <property type="match status" value="1"/>
</dbReference>
<evidence type="ECO:0000313" key="5">
    <source>
        <dbReference type="EMBL" id="MFC6092273.1"/>
    </source>
</evidence>
<keyword evidence="1 3" id="KW-0489">Methyltransferase</keyword>
<keyword evidence="3" id="KW-0479">Metal-binding</keyword>
<reference evidence="6" key="1">
    <citation type="journal article" date="2019" name="Int. J. Syst. Evol. Microbiol.">
        <title>The Global Catalogue of Microorganisms (GCM) 10K type strain sequencing project: providing services to taxonomists for standard genome sequencing and annotation.</title>
        <authorList>
            <consortium name="The Broad Institute Genomics Platform"/>
            <consortium name="The Broad Institute Genome Sequencing Center for Infectious Disease"/>
            <person name="Wu L."/>
            <person name="Ma J."/>
        </authorList>
    </citation>
    <scope>NUCLEOTIDE SEQUENCE [LARGE SCALE GENOMIC DNA]</scope>
    <source>
        <strain evidence="6">CGMCC 4.7246</strain>
    </source>
</reference>
<evidence type="ECO:0000256" key="3">
    <source>
        <dbReference type="PROSITE-ProRule" id="PRU00333"/>
    </source>
</evidence>
<dbReference type="PANTHER" id="PTHR11103:SF18">
    <property type="entry name" value="SLR1189 PROTEIN"/>
    <property type="match status" value="1"/>
</dbReference>
<gene>
    <name evidence="5" type="ORF">ACFP3R_23630</name>
</gene>
<dbReference type="PIRSF" id="PIRSF037505">
    <property type="entry name" value="Betaine_HMT"/>
    <property type="match status" value="1"/>
</dbReference>
<feature type="binding site" evidence="3">
    <location>
        <position position="282"/>
    </location>
    <ligand>
        <name>Zn(2+)</name>
        <dbReference type="ChEBI" id="CHEBI:29105"/>
    </ligand>
</feature>
<dbReference type="EMBL" id="JBHSQO010000026">
    <property type="protein sequence ID" value="MFC6092273.1"/>
    <property type="molecule type" value="Genomic_DNA"/>
</dbReference>
<organism evidence="5 6">
    <name type="scientific">Saccharothrix lopnurensis</name>
    <dbReference type="NCBI Taxonomy" id="1670621"/>
    <lineage>
        <taxon>Bacteria</taxon>
        <taxon>Bacillati</taxon>
        <taxon>Actinomycetota</taxon>
        <taxon>Actinomycetes</taxon>
        <taxon>Pseudonocardiales</taxon>
        <taxon>Pseudonocardiaceae</taxon>
        <taxon>Saccharothrix</taxon>
    </lineage>
</organism>
<dbReference type="SUPFAM" id="SSF82282">
    <property type="entry name" value="Homocysteine S-methyltransferase"/>
    <property type="match status" value="1"/>
</dbReference>
<comment type="caution">
    <text evidence="5">The sequence shown here is derived from an EMBL/GenBank/DDBJ whole genome shotgun (WGS) entry which is preliminary data.</text>
</comment>
<evidence type="ECO:0000313" key="6">
    <source>
        <dbReference type="Proteomes" id="UP001596220"/>
    </source>
</evidence>
<dbReference type="InterPro" id="IPR036589">
    <property type="entry name" value="HCY_dom_sf"/>
</dbReference>
<accession>A0ABW1PA76</accession>
<evidence type="ECO:0000256" key="1">
    <source>
        <dbReference type="ARBA" id="ARBA00022603"/>
    </source>
</evidence>
<dbReference type="InterPro" id="IPR017226">
    <property type="entry name" value="BHMT-like"/>
</dbReference>
<feature type="binding site" evidence="3">
    <location>
        <position position="281"/>
    </location>
    <ligand>
        <name>Zn(2+)</name>
        <dbReference type="ChEBI" id="CHEBI:29105"/>
    </ligand>
</feature>